<dbReference type="InterPro" id="IPR001882">
    <property type="entry name" value="Biotin_BS"/>
</dbReference>
<dbReference type="InterPro" id="IPR000891">
    <property type="entry name" value="PYR_CT"/>
</dbReference>
<dbReference type="eggNOG" id="COG0511">
    <property type="taxonomic scope" value="Bacteria"/>
</dbReference>
<dbReference type="CDD" id="cd06850">
    <property type="entry name" value="biotinyl_domain"/>
    <property type="match status" value="1"/>
</dbReference>
<evidence type="ECO:0000313" key="11">
    <source>
        <dbReference type="Proteomes" id="UP000006556"/>
    </source>
</evidence>
<dbReference type="InterPro" id="IPR011053">
    <property type="entry name" value="Single_hybrid_motif"/>
</dbReference>
<evidence type="ECO:0000256" key="2">
    <source>
        <dbReference type="ARBA" id="ARBA00022516"/>
    </source>
</evidence>
<feature type="domain" description="Lipoyl-binding" evidence="8">
    <location>
        <begin position="581"/>
        <end position="657"/>
    </location>
</feature>
<dbReference type="NCBIfam" id="NF006761">
    <property type="entry name" value="PRK09282.1"/>
    <property type="match status" value="1"/>
</dbReference>
<keyword evidence="4" id="KW-0443">Lipid metabolism</keyword>
<proteinExistence type="predicted"/>
<name>A5D314_PELTS</name>
<dbReference type="SUPFAM" id="SSF51230">
    <property type="entry name" value="Single hybrid motif"/>
    <property type="match status" value="1"/>
</dbReference>
<evidence type="ECO:0000256" key="7">
    <source>
        <dbReference type="SAM" id="MobiDB-lite"/>
    </source>
</evidence>
<evidence type="ECO:0000256" key="1">
    <source>
        <dbReference type="ARBA" id="ARBA00005194"/>
    </source>
</evidence>
<dbReference type="PROSITE" id="PS50968">
    <property type="entry name" value="BIOTINYL_LIPOYL"/>
    <property type="match status" value="1"/>
</dbReference>
<dbReference type="AlphaFoldDB" id="A5D314"/>
<dbReference type="UniPathway" id="UPA00094"/>
<dbReference type="InterPro" id="IPR001249">
    <property type="entry name" value="AcCoA_biotinCC"/>
</dbReference>
<dbReference type="InterPro" id="IPR000089">
    <property type="entry name" value="Biotin_lipoyl"/>
</dbReference>
<gene>
    <name evidence="10" type="ordered locus">PTH_1174</name>
</gene>
<feature type="region of interest" description="Disordered" evidence="7">
    <location>
        <begin position="468"/>
        <end position="499"/>
    </location>
</feature>
<dbReference type="eggNOG" id="COG5016">
    <property type="taxonomic scope" value="Bacteria"/>
</dbReference>
<dbReference type="PANTHER" id="PTHR43778">
    <property type="entry name" value="PYRUVATE CARBOXYLASE"/>
    <property type="match status" value="1"/>
</dbReference>
<dbReference type="InterPro" id="IPR013785">
    <property type="entry name" value="Aldolase_TIM"/>
</dbReference>
<keyword evidence="11" id="KW-1185">Reference proteome</keyword>
<evidence type="ECO:0000259" key="8">
    <source>
        <dbReference type="PROSITE" id="PS50968"/>
    </source>
</evidence>
<dbReference type="PRINTS" id="PR01071">
    <property type="entry name" value="ACOABIOTINCC"/>
</dbReference>
<accession>A5D314</accession>
<dbReference type="PANTHER" id="PTHR43778:SF2">
    <property type="entry name" value="PYRUVATE CARBOXYLASE, MITOCHONDRIAL"/>
    <property type="match status" value="1"/>
</dbReference>
<dbReference type="GO" id="GO:0006094">
    <property type="term" value="P:gluconeogenesis"/>
    <property type="evidence" value="ECO:0007669"/>
    <property type="project" value="TreeGrafter"/>
</dbReference>
<dbReference type="Pfam" id="PF00364">
    <property type="entry name" value="Biotin_lipoyl"/>
    <property type="match status" value="1"/>
</dbReference>
<dbReference type="GO" id="GO:0009317">
    <property type="term" value="C:acetyl-CoA carboxylase complex"/>
    <property type="evidence" value="ECO:0007669"/>
    <property type="project" value="InterPro"/>
</dbReference>
<dbReference type="NCBIfam" id="NF005457">
    <property type="entry name" value="PRK07051.1"/>
    <property type="match status" value="1"/>
</dbReference>
<dbReference type="GO" id="GO:0006633">
    <property type="term" value="P:fatty acid biosynthetic process"/>
    <property type="evidence" value="ECO:0007669"/>
    <property type="project" value="UniProtKB-UniPathway"/>
</dbReference>
<dbReference type="Pfam" id="PF00682">
    <property type="entry name" value="HMGL-like"/>
    <property type="match status" value="1"/>
</dbReference>
<dbReference type="CDD" id="cd07937">
    <property type="entry name" value="DRE_TIM_PC_TC_5S"/>
    <property type="match status" value="1"/>
</dbReference>
<dbReference type="FunFam" id="2.40.50.100:FF:000003">
    <property type="entry name" value="Acetyl-CoA carboxylase biotin carboxyl carrier protein"/>
    <property type="match status" value="1"/>
</dbReference>
<comment type="pathway">
    <text evidence="1">Lipid metabolism; fatty acid biosynthesis.</text>
</comment>
<organism evidence="10 11">
    <name type="scientific">Pelotomaculum thermopropionicum (strain DSM 13744 / JCM 10971 / SI)</name>
    <dbReference type="NCBI Taxonomy" id="370438"/>
    <lineage>
        <taxon>Bacteria</taxon>
        <taxon>Bacillati</taxon>
        <taxon>Bacillota</taxon>
        <taxon>Clostridia</taxon>
        <taxon>Eubacteriales</taxon>
        <taxon>Desulfotomaculaceae</taxon>
        <taxon>Pelotomaculum</taxon>
    </lineage>
</organism>
<dbReference type="KEGG" id="pth:PTH_1174"/>
<keyword evidence="3" id="KW-0276">Fatty acid metabolism</keyword>
<dbReference type="GO" id="GO:0004736">
    <property type="term" value="F:pyruvate carboxylase activity"/>
    <property type="evidence" value="ECO:0007669"/>
    <property type="project" value="TreeGrafter"/>
</dbReference>
<feature type="domain" description="Pyruvate carboxyltransferase" evidence="9">
    <location>
        <begin position="4"/>
        <end position="264"/>
    </location>
</feature>
<keyword evidence="5" id="KW-0275">Fatty acid biosynthesis</keyword>
<dbReference type="Gene3D" id="3.20.20.70">
    <property type="entry name" value="Aldolase class I"/>
    <property type="match status" value="1"/>
</dbReference>
<dbReference type="InterPro" id="IPR003379">
    <property type="entry name" value="Carboxylase_cons_dom"/>
</dbReference>
<reference evidence="11" key="1">
    <citation type="journal article" date="2008" name="Genome Res.">
        <title>The genome of Pelotomaculum thermopropionicum reveals niche-associated evolution in anaerobic microbiota.</title>
        <authorList>
            <person name="Kosaka T."/>
            <person name="Kato S."/>
            <person name="Shimoyama T."/>
            <person name="Ishii S."/>
            <person name="Abe T."/>
            <person name="Watanabe K."/>
        </authorList>
    </citation>
    <scope>NUCLEOTIDE SEQUENCE [LARGE SCALE GENOMIC DNA]</scope>
    <source>
        <strain evidence="11">DSM 13744 / JCM 10971 / SI</strain>
    </source>
</reference>
<dbReference type="Gene3D" id="2.40.50.100">
    <property type="match status" value="1"/>
</dbReference>
<evidence type="ECO:0000256" key="4">
    <source>
        <dbReference type="ARBA" id="ARBA00023098"/>
    </source>
</evidence>
<evidence type="ECO:0000256" key="6">
    <source>
        <dbReference type="ARBA" id="ARBA00023267"/>
    </source>
</evidence>
<evidence type="ECO:0000313" key="10">
    <source>
        <dbReference type="EMBL" id="BAF59355.1"/>
    </source>
</evidence>
<dbReference type="SUPFAM" id="SSF89000">
    <property type="entry name" value="post-HMGL domain-like"/>
    <property type="match status" value="1"/>
</dbReference>
<dbReference type="STRING" id="370438.PTH_1174"/>
<evidence type="ECO:0000259" key="9">
    <source>
        <dbReference type="PROSITE" id="PS50991"/>
    </source>
</evidence>
<keyword evidence="6" id="KW-0092">Biotin</keyword>
<dbReference type="PROSITE" id="PS00188">
    <property type="entry name" value="BIOTIN"/>
    <property type="match status" value="1"/>
</dbReference>
<evidence type="ECO:0000256" key="5">
    <source>
        <dbReference type="ARBA" id="ARBA00023160"/>
    </source>
</evidence>
<dbReference type="GO" id="GO:0003989">
    <property type="term" value="F:acetyl-CoA carboxylase activity"/>
    <property type="evidence" value="ECO:0007669"/>
    <property type="project" value="InterPro"/>
</dbReference>
<keyword evidence="2" id="KW-0444">Lipid biosynthesis</keyword>
<dbReference type="SUPFAM" id="SSF51569">
    <property type="entry name" value="Aldolase"/>
    <property type="match status" value="1"/>
</dbReference>
<dbReference type="PROSITE" id="PS50991">
    <property type="entry name" value="PYR_CT"/>
    <property type="match status" value="1"/>
</dbReference>
<dbReference type="InterPro" id="IPR055268">
    <property type="entry name" value="PCB-like"/>
</dbReference>
<sequence>MRRVKITDTTLRDAHQSLWATRMTTADMLPVAEKLDKIGYHSIEVWGGTTFDVCLRYLNEDPWERLRQLKKIIRHTPLQMLIRGQSLVGYKHYPDDVVESFVTKAVENGINIIRVFDALNDIRNLETAMRAGKAAGAHVQAAMVYTVSPVHTGQHYLELALRLAEMGADSICLKDMAGLLDPYRAYELVKLLKENLDLPLQCHCHYIGGLAFGTYLKAVEAGADVIDTATLPLAFGASLPPVETVVRALQGSPYDTGLNIRELFEIAKYFEELRKENGFKRGVTRINDMRVFDHQVPGGTISNLVTQLEEQKSLYRLGEVMEEIPRVREELGYPPLVTPASQIVGTQAVLNVLTGERYKLVPGEVRDYIRGSYGTPPAPINREIARKVLGDREPVTCRPADLLEPVMGKIRNEVGELALSEEDVISYALFPQVARRFLELRRSGGLGRPEPQNEKNVNMRVNNAARAGAGVPAGTAKESSAKKVAQVPPAEAGSAGTVEKEAGELNLHDIRELIRLIDETSITEVSLENAGLRVAIKKGGTCGVKAAGPEPEQKVQTVPRDTTEEEPAKTARPADNLKAGAVPVVSPMVGTFYRSPAPDAPPFVKVGDRVQKGQTLCIIEAMKLMNEIEAEVSGEIVEILVENGQPVEYGQTLFLIKEK</sequence>
<dbReference type="HOGENOM" id="CLU_000395_4_2_9"/>
<dbReference type="NCBIfam" id="TIGR00531">
    <property type="entry name" value="BCCP"/>
    <property type="match status" value="1"/>
</dbReference>
<dbReference type="Pfam" id="PF02436">
    <property type="entry name" value="PYC_OADA"/>
    <property type="match status" value="1"/>
</dbReference>
<feature type="region of interest" description="Disordered" evidence="7">
    <location>
        <begin position="545"/>
        <end position="572"/>
    </location>
</feature>
<evidence type="ECO:0000256" key="3">
    <source>
        <dbReference type="ARBA" id="ARBA00022832"/>
    </source>
</evidence>
<dbReference type="EMBL" id="AP009389">
    <property type="protein sequence ID" value="BAF59355.1"/>
    <property type="molecule type" value="Genomic_DNA"/>
</dbReference>
<dbReference type="Proteomes" id="UP000006556">
    <property type="component" value="Chromosome"/>
</dbReference>
<protein>
    <submittedName>
        <fullName evidence="10">Uncharacterized protein</fullName>
    </submittedName>
</protein>